<evidence type="ECO:0000313" key="2">
    <source>
        <dbReference type="EMBL" id="CAG6397767.1"/>
    </source>
</evidence>
<proteinExistence type="predicted"/>
<sequence>MRPAAVRLPHRRSRPAHHQDRRQRAGHRRPRRRGHGHRHHRRVRTRRPDARPARHPPRRPLDHRRPGRPDPRRPVVHRHGPARPAAARLGRAARRPLSTRHGPRSPPPAAGRRARHRGADFGLPRAVGS</sequence>
<reference evidence="2" key="1">
    <citation type="submission" date="2021-05" db="EMBL/GenBank/DDBJ databases">
        <authorList>
            <person name="Arsene-Ploetze F."/>
        </authorList>
    </citation>
    <scope>NUCLEOTIDE SEQUENCE</scope>
    <source>
        <strain evidence="2">DSM 42138</strain>
    </source>
</reference>
<feature type="region of interest" description="Disordered" evidence="1">
    <location>
        <begin position="1"/>
        <end position="129"/>
    </location>
</feature>
<evidence type="ECO:0000313" key="3">
    <source>
        <dbReference type="Proteomes" id="UP001152519"/>
    </source>
</evidence>
<feature type="compositionally biased region" description="Basic and acidic residues" evidence="1">
    <location>
        <begin position="59"/>
        <end position="73"/>
    </location>
</feature>
<organism evidence="2 3">
    <name type="scientific">Actinacidiphila cocklensis</name>
    <dbReference type="NCBI Taxonomy" id="887465"/>
    <lineage>
        <taxon>Bacteria</taxon>
        <taxon>Bacillati</taxon>
        <taxon>Actinomycetota</taxon>
        <taxon>Actinomycetes</taxon>
        <taxon>Kitasatosporales</taxon>
        <taxon>Streptomycetaceae</taxon>
        <taxon>Actinacidiphila</taxon>
    </lineage>
</organism>
<dbReference type="EMBL" id="CAJSLV010000092">
    <property type="protein sequence ID" value="CAG6397767.1"/>
    <property type="molecule type" value="Genomic_DNA"/>
</dbReference>
<feature type="compositionally biased region" description="Basic residues" evidence="1">
    <location>
        <begin position="91"/>
        <end position="103"/>
    </location>
</feature>
<dbReference type="Proteomes" id="UP001152519">
    <property type="component" value="Unassembled WGS sequence"/>
</dbReference>
<gene>
    <name evidence="2" type="ORF">SCOCK_60100</name>
</gene>
<protein>
    <submittedName>
        <fullName evidence="2">Uncharacterized protein</fullName>
    </submittedName>
</protein>
<accession>A0A9W4GVC6</accession>
<comment type="caution">
    <text evidence="2">The sequence shown here is derived from an EMBL/GenBank/DDBJ whole genome shotgun (WGS) entry which is preliminary data.</text>
</comment>
<name>A0A9W4GVC6_9ACTN</name>
<keyword evidence="3" id="KW-1185">Reference proteome</keyword>
<dbReference type="AlphaFoldDB" id="A0A9W4GVC6"/>
<feature type="compositionally biased region" description="Basic residues" evidence="1">
    <location>
        <begin position="8"/>
        <end position="45"/>
    </location>
</feature>
<evidence type="ECO:0000256" key="1">
    <source>
        <dbReference type="SAM" id="MobiDB-lite"/>
    </source>
</evidence>